<keyword evidence="4" id="KW-1185">Reference proteome</keyword>
<sequence length="355" mass="39634">MKFPYMSTLTFSYALFYEGKRNDLRFLFKMLEFIGLACTSLCPVCIGIIIVTSLIVILADANLMLIVKSKCGKKIECLSGKVVWITGASSGIGEHIAYQLASVGCKLVLSARRKEELERVKQTCLKLGRSHLQDEDVLVLPMDVLDFDYHKKAVQSVLDHFKKIDILVNNAGKSQRAVWSEVQLDVDREIFEINVLGPVSLTQAVLPHMMERKQGHLVVMSSLAGILGVPGSRSYCGSKHAVHGYFDSLRTELGNNIDITLICPGPVFSNLFQHAATGKQGELVGRNMENSEKRMSTERCAYLSCVAIANRMYEVWVSQNPILFMTYITIFLPDVGKWLASKIGAKQFLKMREGK</sequence>
<evidence type="ECO:0000313" key="5">
    <source>
        <dbReference type="RefSeq" id="XP_055879657.1"/>
    </source>
</evidence>
<dbReference type="InterPro" id="IPR053011">
    <property type="entry name" value="SDR_family_member_7"/>
</dbReference>
<dbReference type="AlphaFoldDB" id="A0A9W2ZX97"/>
<dbReference type="Proteomes" id="UP001165740">
    <property type="component" value="Chromosome 3"/>
</dbReference>
<dbReference type="InterPro" id="IPR036291">
    <property type="entry name" value="NAD(P)-bd_dom_sf"/>
</dbReference>
<reference evidence="5" key="1">
    <citation type="submission" date="2025-08" db="UniProtKB">
        <authorList>
            <consortium name="RefSeq"/>
        </authorList>
    </citation>
    <scope>IDENTIFICATION</scope>
</reference>
<dbReference type="GO" id="GO:0016491">
    <property type="term" value="F:oxidoreductase activity"/>
    <property type="evidence" value="ECO:0007669"/>
    <property type="project" value="UniProtKB-KW"/>
</dbReference>
<keyword evidence="3" id="KW-0472">Membrane</keyword>
<dbReference type="InterPro" id="IPR020904">
    <property type="entry name" value="Sc_DH/Rdtase_CS"/>
</dbReference>
<dbReference type="Pfam" id="PF00106">
    <property type="entry name" value="adh_short"/>
    <property type="match status" value="1"/>
</dbReference>
<feature type="transmembrane region" description="Helical" evidence="3">
    <location>
        <begin position="33"/>
        <end position="59"/>
    </location>
</feature>
<dbReference type="PANTHER" id="PTHR44269:SF1">
    <property type="entry name" value="DEHYDROGENASE_REDUCTASE SDR FAMILY MEMBER 7"/>
    <property type="match status" value="1"/>
</dbReference>
<dbReference type="CDD" id="cd05332">
    <property type="entry name" value="11beta-HSD1_like_SDR_c"/>
    <property type="match status" value="1"/>
</dbReference>
<dbReference type="OMA" id="TMYLAQY"/>
<evidence type="ECO:0000313" key="4">
    <source>
        <dbReference type="Proteomes" id="UP001165740"/>
    </source>
</evidence>
<organism evidence="4 5">
    <name type="scientific">Biomphalaria glabrata</name>
    <name type="common">Bloodfluke planorb</name>
    <name type="synonym">Freshwater snail</name>
    <dbReference type="NCBI Taxonomy" id="6526"/>
    <lineage>
        <taxon>Eukaryota</taxon>
        <taxon>Metazoa</taxon>
        <taxon>Spiralia</taxon>
        <taxon>Lophotrochozoa</taxon>
        <taxon>Mollusca</taxon>
        <taxon>Gastropoda</taxon>
        <taxon>Heterobranchia</taxon>
        <taxon>Euthyneura</taxon>
        <taxon>Panpulmonata</taxon>
        <taxon>Hygrophila</taxon>
        <taxon>Lymnaeoidea</taxon>
        <taxon>Planorbidae</taxon>
        <taxon>Biomphalaria</taxon>
    </lineage>
</organism>
<name>A0A9W2ZX97_BIOGL</name>
<keyword evidence="1" id="KW-0560">Oxidoreductase</keyword>
<keyword evidence="3" id="KW-1133">Transmembrane helix</keyword>
<accession>A0A9W2ZX97</accession>
<dbReference type="NCBIfam" id="NF004825">
    <property type="entry name" value="PRK06181.1"/>
    <property type="match status" value="1"/>
</dbReference>
<dbReference type="PRINTS" id="PR00080">
    <property type="entry name" value="SDRFAMILY"/>
</dbReference>
<keyword evidence="3" id="KW-0812">Transmembrane</keyword>
<dbReference type="SUPFAM" id="SSF51735">
    <property type="entry name" value="NAD(P)-binding Rossmann-fold domains"/>
    <property type="match status" value="1"/>
</dbReference>
<evidence type="ECO:0000256" key="1">
    <source>
        <dbReference type="ARBA" id="ARBA00023002"/>
    </source>
</evidence>
<dbReference type="PANTHER" id="PTHR44269">
    <property type="entry name" value="DEHYDROGENASE/REDUCTASE SDR FAMILY MEMBER 7-RELATED"/>
    <property type="match status" value="1"/>
</dbReference>
<dbReference type="GeneID" id="106057135"/>
<protein>
    <submittedName>
        <fullName evidence="5">Dehydrogenase/reductase SDR family member 7-like isoform X1</fullName>
    </submittedName>
</protein>
<dbReference type="PRINTS" id="PR00081">
    <property type="entry name" value="GDHRDH"/>
</dbReference>
<dbReference type="InterPro" id="IPR002347">
    <property type="entry name" value="SDR_fam"/>
</dbReference>
<dbReference type="OrthoDB" id="47007at2759"/>
<dbReference type="Gene3D" id="3.40.50.720">
    <property type="entry name" value="NAD(P)-binding Rossmann-like Domain"/>
    <property type="match status" value="1"/>
</dbReference>
<proteinExistence type="inferred from homology"/>
<comment type="similarity">
    <text evidence="2">Belongs to the short-chain dehydrogenases/reductases (SDR) family.</text>
</comment>
<gene>
    <name evidence="5" type="primary">LOC106057135</name>
</gene>
<dbReference type="RefSeq" id="XP_055879657.1">
    <property type="nucleotide sequence ID" value="XM_056023682.1"/>
</dbReference>
<dbReference type="PROSITE" id="PS00061">
    <property type="entry name" value="ADH_SHORT"/>
    <property type="match status" value="1"/>
</dbReference>
<evidence type="ECO:0000256" key="3">
    <source>
        <dbReference type="SAM" id="Phobius"/>
    </source>
</evidence>
<evidence type="ECO:0000256" key="2">
    <source>
        <dbReference type="RuleBase" id="RU000363"/>
    </source>
</evidence>